<organism evidence="2 3">
    <name type="scientific">Catellatospora citrea</name>
    <dbReference type="NCBI Taxonomy" id="53366"/>
    <lineage>
        <taxon>Bacteria</taxon>
        <taxon>Bacillati</taxon>
        <taxon>Actinomycetota</taxon>
        <taxon>Actinomycetes</taxon>
        <taxon>Micromonosporales</taxon>
        <taxon>Micromonosporaceae</taxon>
        <taxon>Catellatospora</taxon>
    </lineage>
</organism>
<dbReference type="InterPro" id="IPR013320">
    <property type="entry name" value="ConA-like_dom_sf"/>
</dbReference>
<dbReference type="Proteomes" id="UP000659904">
    <property type="component" value="Unassembled WGS sequence"/>
</dbReference>
<proteinExistence type="predicted"/>
<comment type="caution">
    <text evidence="2">The sequence shown here is derived from an EMBL/GenBank/DDBJ whole genome shotgun (WGS) entry which is preliminary data.</text>
</comment>
<keyword evidence="3" id="KW-1185">Reference proteome</keyword>
<evidence type="ECO:0000313" key="3">
    <source>
        <dbReference type="Proteomes" id="UP000659904"/>
    </source>
</evidence>
<dbReference type="EMBL" id="BONH01000050">
    <property type="protein sequence ID" value="GIG02264.1"/>
    <property type="molecule type" value="Genomic_DNA"/>
</dbReference>
<dbReference type="CDD" id="cd00110">
    <property type="entry name" value="LamG"/>
    <property type="match status" value="1"/>
</dbReference>
<dbReference type="Pfam" id="PF13385">
    <property type="entry name" value="Laminin_G_3"/>
    <property type="match status" value="1"/>
</dbReference>
<accession>A0A8J3KP80</accession>
<evidence type="ECO:0000256" key="1">
    <source>
        <dbReference type="SAM" id="MobiDB-lite"/>
    </source>
</evidence>
<feature type="compositionally biased region" description="Pro residues" evidence="1">
    <location>
        <begin position="37"/>
        <end position="46"/>
    </location>
</feature>
<feature type="region of interest" description="Disordered" evidence="1">
    <location>
        <begin position="31"/>
        <end position="57"/>
    </location>
</feature>
<dbReference type="Gene3D" id="2.60.120.200">
    <property type="match status" value="1"/>
</dbReference>
<protein>
    <recommendedName>
        <fullName evidence="4">Concanavalin A-like lectin/glucanase superfamily protein</fullName>
    </recommendedName>
</protein>
<evidence type="ECO:0008006" key="4">
    <source>
        <dbReference type="Google" id="ProtNLM"/>
    </source>
</evidence>
<dbReference type="AlphaFoldDB" id="A0A8J3KP80"/>
<dbReference type="RefSeq" id="WP_120317527.1">
    <property type="nucleotide sequence ID" value="NZ_BONH01000050.1"/>
</dbReference>
<reference evidence="2 3" key="1">
    <citation type="submission" date="2021-01" db="EMBL/GenBank/DDBJ databases">
        <title>Whole genome shotgun sequence of Catellatospora citrea NBRC 14495.</title>
        <authorList>
            <person name="Komaki H."/>
            <person name="Tamura T."/>
        </authorList>
    </citation>
    <scope>NUCLEOTIDE SEQUENCE [LARGE SCALE GENOMIC DNA]</scope>
    <source>
        <strain evidence="2 3">NBRC 14495</strain>
    </source>
</reference>
<feature type="compositionally biased region" description="Low complexity" evidence="1">
    <location>
        <begin position="47"/>
        <end position="57"/>
    </location>
</feature>
<evidence type="ECO:0000313" key="2">
    <source>
        <dbReference type="EMBL" id="GIG02264.1"/>
    </source>
</evidence>
<dbReference type="SUPFAM" id="SSF49899">
    <property type="entry name" value="Concanavalin A-like lectins/glucanases"/>
    <property type="match status" value="1"/>
</dbReference>
<name>A0A8J3KP80_9ACTN</name>
<gene>
    <name evidence="2" type="ORF">Cci01nite_73570</name>
</gene>
<sequence length="276" mass="28456">MGFKRWPVIIAGLVLLAVVVTVAAVWLTGDEPESPSATPPSPPASPSPSAAAPSPSAQVTREGVVFDFADGLDRARVVGAAAGPLAVREESQTGGDVTLVPRDGDFAVRFPGPCANSDEKQCPRAILDAGADAALNPRLRAFRWGAAVLMAPAETSKGSNVLQKGYSQFGTQFKLQVDGVEGRPSCVLAGPQRGRNVIHVAQAARGVADGRWHTVECARDGSVLRISVDGVPQGTAAVPAELSIENDAPLRIGGKGVAPGNDQFHGTVDDLFVAIG</sequence>
<dbReference type="InterPro" id="IPR001791">
    <property type="entry name" value="Laminin_G"/>
</dbReference>